<sequence>MLTVLWYALPQYSRREFASASCNSATYWGKICLLKMRVVAWRARAVELVLGGCMCRKIDVRSVAGIVFFAGDICYHPLCLVWFCDAK</sequence>
<dbReference type="HOGENOM" id="CLU_2476577_0_0_5"/>
<reference evidence="1 2" key="1">
    <citation type="journal article" date="2009" name="BMC Genomics">
        <title>Conservation in the face of diversity: multistrain analysis of an intracellular bacterium.</title>
        <authorList>
            <person name="Dark M.J."/>
            <person name="Herndon D.R."/>
            <person name="Kappmeyer L.S."/>
            <person name="Gonzales M.P."/>
            <person name="Nordeen E."/>
            <person name="Palmer G.H."/>
            <person name="Knowles D.P. Jr."/>
            <person name="Brayton K.A."/>
        </authorList>
    </citation>
    <scope>NUCLEOTIDE SEQUENCE [LARGE SCALE GENOMIC DNA]</scope>
    <source>
        <strain evidence="1 2">Florida</strain>
    </source>
</reference>
<dbReference type="AlphaFoldDB" id="B9KI22"/>
<accession>B9KI22</accession>
<keyword evidence="2" id="KW-1185">Reference proteome</keyword>
<evidence type="ECO:0000313" key="2">
    <source>
        <dbReference type="Proteomes" id="UP000007307"/>
    </source>
</evidence>
<dbReference type="PATRIC" id="fig|320483.3.peg.296"/>
<dbReference type="Proteomes" id="UP000007307">
    <property type="component" value="Chromosome"/>
</dbReference>
<organism evidence="1 2">
    <name type="scientific">Anaplasma marginale (strain Florida)</name>
    <dbReference type="NCBI Taxonomy" id="320483"/>
    <lineage>
        <taxon>Bacteria</taxon>
        <taxon>Pseudomonadati</taxon>
        <taxon>Pseudomonadota</taxon>
        <taxon>Alphaproteobacteria</taxon>
        <taxon>Rickettsiales</taxon>
        <taxon>Anaplasmataceae</taxon>
        <taxon>Anaplasma</taxon>
    </lineage>
</organism>
<gene>
    <name evidence="1" type="ordered locus">AMF_259</name>
</gene>
<dbReference type="KEGG" id="amf:AMF_259"/>
<dbReference type="STRING" id="320483.AMF_259"/>
<evidence type="ECO:0000313" key="1">
    <source>
        <dbReference type="EMBL" id="ACM49134.1"/>
    </source>
</evidence>
<protein>
    <submittedName>
        <fullName evidence="1">Uncharacterized protein</fullName>
    </submittedName>
</protein>
<name>B9KI22_ANAMF</name>
<dbReference type="EMBL" id="CP001079">
    <property type="protein sequence ID" value="ACM49134.1"/>
    <property type="molecule type" value="Genomic_DNA"/>
</dbReference>
<proteinExistence type="predicted"/>